<proteinExistence type="predicted"/>
<protein>
    <submittedName>
        <fullName evidence="1">Uncharacterized protein</fullName>
    </submittedName>
</protein>
<accession>A0ABV9Q967</accession>
<gene>
    <name evidence="1" type="ORF">ACFO6X_03495</name>
</gene>
<sequence>MKKATLKVAFFISHSDVVAVSQSRQPPHTGLALLANSPKTSWACMNAAQELTTEAM</sequence>
<reference evidence="2" key="1">
    <citation type="journal article" date="2019" name="Int. J. Syst. Evol. Microbiol.">
        <title>The Global Catalogue of Microorganisms (GCM) 10K type strain sequencing project: providing services to taxonomists for standard genome sequencing and annotation.</title>
        <authorList>
            <consortium name="The Broad Institute Genomics Platform"/>
            <consortium name="The Broad Institute Genome Sequencing Center for Infectious Disease"/>
            <person name="Wu L."/>
            <person name="Ma J."/>
        </authorList>
    </citation>
    <scope>NUCLEOTIDE SEQUENCE [LARGE SCALE GENOMIC DNA]</scope>
    <source>
        <strain evidence="2">CCUG 49452</strain>
    </source>
</reference>
<dbReference type="Proteomes" id="UP001596001">
    <property type="component" value="Unassembled WGS sequence"/>
</dbReference>
<dbReference type="RefSeq" id="WP_382430101.1">
    <property type="nucleotide sequence ID" value="NZ_JBHSHJ010000002.1"/>
</dbReference>
<keyword evidence="2" id="KW-1185">Reference proteome</keyword>
<evidence type="ECO:0000313" key="1">
    <source>
        <dbReference type="EMBL" id="MFC4788051.1"/>
    </source>
</evidence>
<organism evidence="1 2">
    <name type="scientific">Giesbergeria sinuosa</name>
    <dbReference type="NCBI Taxonomy" id="80883"/>
    <lineage>
        <taxon>Bacteria</taxon>
        <taxon>Pseudomonadati</taxon>
        <taxon>Pseudomonadota</taxon>
        <taxon>Betaproteobacteria</taxon>
        <taxon>Burkholderiales</taxon>
        <taxon>Comamonadaceae</taxon>
        <taxon>Giesbergeria</taxon>
    </lineage>
</organism>
<dbReference type="EMBL" id="JBHSHJ010000002">
    <property type="protein sequence ID" value="MFC4788051.1"/>
    <property type="molecule type" value="Genomic_DNA"/>
</dbReference>
<name>A0ABV9Q967_9BURK</name>
<evidence type="ECO:0000313" key="2">
    <source>
        <dbReference type="Proteomes" id="UP001596001"/>
    </source>
</evidence>
<comment type="caution">
    <text evidence="1">The sequence shown here is derived from an EMBL/GenBank/DDBJ whole genome shotgun (WGS) entry which is preliminary data.</text>
</comment>